<accession>I8RHI6</accession>
<reference evidence="1 2" key="1">
    <citation type="journal article" date="2012" name="J. Bacteriol.">
        <title>Draft Genome Sequences for Two Metal-Reducing Pelosinus fermentans Strains Isolated from a Cr(VI)-Contaminated Site and for Type Strain R7.</title>
        <authorList>
            <person name="Brown S.D."/>
            <person name="Podar M."/>
            <person name="Klingeman D.M."/>
            <person name="Johnson C.M."/>
            <person name="Yang Z.K."/>
            <person name="Utturkar S.M."/>
            <person name="Land M.L."/>
            <person name="Mosher J.J."/>
            <person name="Hurt R.A.Jr."/>
            <person name="Phelps T.J."/>
            <person name="Palumbo A.V."/>
            <person name="Arkin A.P."/>
            <person name="Hazen T.C."/>
            <person name="Elias D.A."/>
        </authorList>
    </citation>
    <scope>NUCLEOTIDE SEQUENCE [LARGE SCALE GENOMIC DNA]</scope>
    <source>
        <strain evidence="1 2">B4</strain>
    </source>
</reference>
<evidence type="ECO:0000313" key="1">
    <source>
        <dbReference type="EMBL" id="EIW17350.1"/>
    </source>
</evidence>
<dbReference type="RefSeq" id="WP_007935682.1">
    <property type="nucleotide sequence ID" value="NZ_AKVJ01000030.1"/>
</dbReference>
<organism evidence="1 2">
    <name type="scientific">Pelosinus fermentans B4</name>
    <dbReference type="NCBI Taxonomy" id="1149862"/>
    <lineage>
        <taxon>Bacteria</taxon>
        <taxon>Bacillati</taxon>
        <taxon>Bacillota</taxon>
        <taxon>Negativicutes</taxon>
        <taxon>Selenomonadales</taxon>
        <taxon>Sporomusaceae</taxon>
        <taxon>Pelosinus</taxon>
    </lineage>
</organism>
<dbReference type="Proteomes" id="UP000004324">
    <property type="component" value="Unassembled WGS sequence"/>
</dbReference>
<comment type="caution">
    <text evidence="1">The sequence shown here is derived from an EMBL/GenBank/DDBJ whole genome shotgun (WGS) entry which is preliminary data.</text>
</comment>
<proteinExistence type="predicted"/>
<evidence type="ECO:0000313" key="2">
    <source>
        <dbReference type="Proteomes" id="UP000004324"/>
    </source>
</evidence>
<dbReference type="EMBL" id="AKVJ01000030">
    <property type="protein sequence ID" value="EIW17350.1"/>
    <property type="molecule type" value="Genomic_DNA"/>
</dbReference>
<dbReference type="AlphaFoldDB" id="I8RHI6"/>
<sequence length="77" mass="8605">MILIFDEANFFKWTVSLCLKHLMLKYWLNMQTPSQGAATAFTSDYGHKNQKSSLLAAATPGSMFHIIQLFHGSPSIA</sequence>
<keyword evidence="2" id="KW-1185">Reference proteome</keyword>
<protein>
    <submittedName>
        <fullName evidence="1">Uncharacterized protein</fullName>
    </submittedName>
</protein>
<gene>
    <name evidence="1" type="ORF">FB4_4099</name>
</gene>
<name>I8RHI6_9FIRM</name>
<dbReference type="PATRIC" id="fig|1149862.3.peg.3066"/>